<gene>
    <name evidence="1" type="ORF">LX13_003894</name>
</gene>
<sequence length="164" mass="17202">MSLRNKQIPATWVTAGALLAVLALVIAACGWAGVFGASSEVASRDKSTKGVEQAVTGFLTSYRDRDWTAASDRSCGDIRIQLLDKEHSGLISTPTTQRAAIVSANDFHYTQIDGPVATTYARVTIGVPGDPEGNTPAIAFFALAQTDNTWKVCTAANAATGALQ</sequence>
<keyword evidence="2" id="KW-1185">Reference proteome</keyword>
<protein>
    <recommendedName>
        <fullName evidence="3">DUF4878 domain-containing protein</fullName>
    </recommendedName>
</protein>
<dbReference type="RefSeq" id="WP_253663015.1">
    <property type="nucleotide sequence ID" value="NZ_BAAAJQ010000003.1"/>
</dbReference>
<evidence type="ECO:0008006" key="3">
    <source>
        <dbReference type="Google" id="ProtNLM"/>
    </source>
</evidence>
<evidence type="ECO:0000313" key="1">
    <source>
        <dbReference type="EMBL" id="MCP2178053.1"/>
    </source>
</evidence>
<name>A0ABT1HJE6_9NOCA</name>
<accession>A0ABT1HJE6</accession>
<dbReference type="PROSITE" id="PS51257">
    <property type="entry name" value="PROKAR_LIPOPROTEIN"/>
    <property type="match status" value="1"/>
</dbReference>
<reference evidence="1 2" key="1">
    <citation type="submission" date="2022-06" db="EMBL/GenBank/DDBJ databases">
        <title>Genomic Encyclopedia of Archaeal and Bacterial Type Strains, Phase II (KMG-II): from individual species to whole genera.</title>
        <authorList>
            <person name="Goeker M."/>
        </authorList>
    </citation>
    <scope>NUCLEOTIDE SEQUENCE [LARGE SCALE GENOMIC DNA]</scope>
    <source>
        <strain evidence="1 2">DSM 44693</strain>
    </source>
</reference>
<comment type="caution">
    <text evidence="1">The sequence shown here is derived from an EMBL/GenBank/DDBJ whole genome shotgun (WGS) entry which is preliminary data.</text>
</comment>
<evidence type="ECO:0000313" key="2">
    <source>
        <dbReference type="Proteomes" id="UP001206895"/>
    </source>
</evidence>
<dbReference type="EMBL" id="JAMTCJ010000004">
    <property type="protein sequence ID" value="MCP2178053.1"/>
    <property type="molecule type" value="Genomic_DNA"/>
</dbReference>
<dbReference type="Proteomes" id="UP001206895">
    <property type="component" value="Unassembled WGS sequence"/>
</dbReference>
<organism evidence="1 2">
    <name type="scientific">Williamsia maris</name>
    <dbReference type="NCBI Taxonomy" id="72806"/>
    <lineage>
        <taxon>Bacteria</taxon>
        <taxon>Bacillati</taxon>
        <taxon>Actinomycetota</taxon>
        <taxon>Actinomycetes</taxon>
        <taxon>Mycobacteriales</taxon>
        <taxon>Nocardiaceae</taxon>
        <taxon>Williamsia</taxon>
    </lineage>
</organism>
<proteinExistence type="predicted"/>